<name>A0ACB8DBG9_DERSI</name>
<reference evidence="1" key="1">
    <citation type="submission" date="2020-05" db="EMBL/GenBank/DDBJ databases">
        <title>Large-scale comparative analyses of tick genomes elucidate their genetic diversity and vector capacities.</title>
        <authorList>
            <person name="Jia N."/>
            <person name="Wang J."/>
            <person name="Shi W."/>
            <person name="Du L."/>
            <person name="Sun Y."/>
            <person name="Zhan W."/>
            <person name="Jiang J."/>
            <person name="Wang Q."/>
            <person name="Zhang B."/>
            <person name="Ji P."/>
            <person name="Sakyi L.B."/>
            <person name="Cui X."/>
            <person name="Yuan T."/>
            <person name="Jiang B."/>
            <person name="Yang W."/>
            <person name="Lam T.T.-Y."/>
            <person name="Chang Q."/>
            <person name="Ding S."/>
            <person name="Wang X."/>
            <person name="Zhu J."/>
            <person name="Ruan X."/>
            <person name="Zhao L."/>
            <person name="Wei J."/>
            <person name="Que T."/>
            <person name="Du C."/>
            <person name="Cheng J."/>
            <person name="Dai P."/>
            <person name="Han X."/>
            <person name="Huang E."/>
            <person name="Gao Y."/>
            <person name="Liu J."/>
            <person name="Shao H."/>
            <person name="Ye R."/>
            <person name="Li L."/>
            <person name="Wei W."/>
            <person name="Wang X."/>
            <person name="Wang C."/>
            <person name="Yang T."/>
            <person name="Huo Q."/>
            <person name="Li W."/>
            <person name="Guo W."/>
            <person name="Chen H."/>
            <person name="Zhou L."/>
            <person name="Ni X."/>
            <person name="Tian J."/>
            <person name="Zhou Y."/>
            <person name="Sheng Y."/>
            <person name="Liu T."/>
            <person name="Pan Y."/>
            <person name="Xia L."/>
            <person name="Li J."/>
            <person name="Zhao F."/>
            <person name="Cao W."/>
        </authorList>
    </citation>
    <scope>NUCLEOTIDE SEQUENCE</scope>
    <source>
        <strain evidence="1">Dsil-2018</strain>
    </source>
</reference>
<keyword evidence="2" id="KW-1185">Reference proteome</keyword>
<proteinExistence type="predicted"/>
<protein>
    <submittedName>
        <fullName evidence="1">Uncharacterized protein</fullName>
    </submittedName>
</protein>
<accession>A0ACB8DBG9</accession>
<evidence type="ECO:0000313" key="1">
    <source>
        <dbReference type="EMBL" id="KAH7965457.1"/>
    </source>
</evidence>
<comment type="caution">
    <text evidence="1">The sequence shown here is derived from an EMBL/GenBank/DDBJ whole genome shotgun (WGS) entry which is preliminary data.</text>
</comment>
<dbReference type="EMBL" id="CM023471">
    <property type="protein sequence ID" value="KAH7965457.1"/>
    <property type="molecule type" value="Genomic_DNA"/>
</dbReference>
<organism evidence="1 2">
    <name type="scientific">Dermacentor silvarum</name>
    <name type="common">Tick</name>
    <dbReference type="NCBI Taxonomy" id="543639"/>
    <lineage>
        <taxon>Eukaryota</taxon>
        <taxon>Metazoa</taxon>
        <taxon>Ecdysozoa</taxon>
        <taxon>Arthropoda</taxon>
        <taxon>Chelicerata</taxon>
        <taxon>Arachnida</taxon>
        <taxon>Acari</taxon>
        <taxon>Parasitiformes</taxon>
        <taxon>Ixodida</taxon>
        <taxon>Ixodoidea</taxon>
        <taxon>Ixodidae</taxon>
        <taxon>Rhipicephalinae</taxon>
        <taxon>Dermacentor</taxon>
    </lineage>
</organism>
<sequence>MAAQKLDQTDSSLSNVSLGAAVVAKDSAKNPLVAMKLSVVPLVLSFACATSTVIVSTSEGRLRGRNSTILDKEIQVFLGIPYAKPPVGNLRFNKPQAPEPWHGVYDATSAKDSCMQPAFLEVFDIPTALSEDCLYVNVWTPLATARQRFPVLVWFHGGRFQVGSAYEPRYNGSALAALNDVVVVSCNFRQFILGFLDLSHTTAPGNLALWDQLAALQWVKRNIRVFGGDPGRVTVFGESSGAMLLHGHVLSPHSRGLFHRVFLMSGTMSTDSCMHSSSESIAAINTISKAVSCGTYDGSTNPDEVLDCLRNQPAQDLCAVKSVITRPTFENEFIPCRPSLAMEEGYFDPYDAMISVTANEGAFIFHRLSDKGLLKDDLNSYESERFRASLQSLVGVFFRGRAFSVAMDYMNKVHIDDKVALRNMVADMLGNHFFYCPTRVFAEKYSAKGNNVYAMVFGHRSEKSQLPEWFGATHLEEVPFVFGIPFLNQANYTDRDREFSADTMKMLASFARSGSPKPPHHSSNATSESANPNARDVAHDATGATGSGKTPARLPPATKETRAA</sequence>
<dbReference type="Proteomes" id="UP000821865">
    <property type="component" value="Chromosome 2"/>
</dbReference>
<gene>
    <name evidence="1" type="ORF">HPB49_008221</name>
</gene>
<evidence type="ECO:0000313" key="2">
    <source>
        <dbReference type="Proteomes" id="UP000821865"/>
    </source>
</evidence>